<organism evidence="1 2">
    <name type="scientific">Terrabacter lapilli</name>
    <dbReference type="NCBI Taxonomy" id="436231"/>
    <lineage>
        <taxon>Bacteria</taxon>
        <taxon>Bacillati</taxon>
        <taxon>Actinomycetota</taxon>
        <taxon>Actinomycetes</taxon>
        <taxon>Micrococcales</taxon>
        <taxon>Intrasporangiaceae</taxon>
        <taxon>Terrabacter</taxon>
    </lineage>
</organism>
<accession>A0ABN2RB62</accession>
<name>A0ABN2RB62_9MICO</name>
<keyword evidence="2" id="KW-1185">Reference proteome</keyword>
<comment type="caution">
    <text evidence="1">The sequence shown here is derived from an EMBL/GenBank/DDBJ whole genome shotgun (WGS) entry which is preliminary data.</text>
</comment>
<dbReference type="SUPFAM" id="SSF110296">
    <property type="entry name" value="Oligoxyloglucan reducing end-specific cellobiohydrolase"/>
    <property type="match status" value="1"/>
</dbReference>
<reference evidence="1 2" key="1">
    <citation type="journal article" date="2019" name="Int. J. Syst. Evol. Microbiol.">
        <title>The Global Catalogue of Microorganisms (GCM) 10K type strain sequencing project: providing services to taxonomists for standard genome sequencing and annotation.</title>
        <authorList>
            <consortium name="The Broad Institute Genomics Platform"/>
            <consortium name="The Broad Institute Genome Sequencing Center for Infectious Disease"/>
            <person name="Wu L."/>
            <person name="Ma J."/>
        </authorList>
    </citation>
    <scope>NUCLEOTIDE SEQUENCE [LARGE SCALE GENOMIC DNA]</scope>
    <source>
        <strain evidence="1 2">JCM 15628</strain>
    </source>
</reference>
<dbReference type="Proteomes" id="UP001500013">
    <property type="component" value="Unassembled WGS sequence"/>
</dbReference>
<proteinExistence type="predicted"/>
<gene>
    <name evidence="1" type="ORF">GCM10009817_02370</name>
</gene>
<evidence type="ECO:0000313" key="1">
    <source>
        <dbReference type="EMBL" id="GAA1966094.1"/>
    </source>
</evidence>
<protein>
    <submittedName>
        <fullName evidence="1">Uncharacterized protein</fullName>
    </submittedName>
</protein>
<sequence length="158" mass="16158">MAVQGGWSRVPGGKQPGLLITPKLADARPCGSASIIDFARVSAVQAVALCVDGRIVRSTDGGLRWTQYTTATGGMALSVREDSGATSTYVARIADGCHGIEVSQAAEGSMTRVACVKAPLQGAEGRISLSVVDTGGWLLVAGQTWRSAADLAAWSPAA</sequence>
<dbReference type="EMBL" id="BAAAPU010000001">
    <property type="protein sequence ID" value="GAA1966094.1"/>
    <property type="molecule type" value="Genomic_DNA"/>
</dbReference>
<evidence type="ECO:0000313" key="2">
    <source>
        <dbReference type="Proteomes" id="UP001500013"/>
    </source>
</evidence>